<dbReference type="GO" id="GO:0009279">
    <property type="term" value="C:cell outer membrane"/>
    <property type="evidence" value="ECO:0007669"/>
    <property type="project" value="UniProtKB-SubCell"/>
</dbReference>
<sequence>MAGIVLGLSVGVAAQADTSAEPSMQDTASVPRIVRVEEIVVTGSRLKTDTLEGPSPVIVLDRGKIDSLGVSSVSELLRFTSQQPYVHSEVFAVNGSQVVSLRGLGADMTLVLINGRRVVPSAGVVAQNAFDLNTIPLAAVERVEVLSDAASAVYGADAVGGVVNIILKQDVSGTVADLHYGTAQGGARERRASLTTGWSGSRGHAVLVFDAFEKGALPGAERTRIRDQDFRRFGGENYRVPNTNPGNVRSLTGENLPGLPSPFAAVPQGGSGIGLTPADFQATAGERRMDSLLKYEAILPEAERYSVAAFAELEISPHAKLFAELLYNDRRSDLELSPARLSGAVVPAINPFNPFGIDVAVDYRFAGMSSRHIMSEAELWRGVGGARGWLGGWEWEVSLLNTQEEGSSWTRNALDPARVAQALAASDPAQALNVFADGPAGSAALLSSLMAVPTVSDYGSDGTQVAAFARGAALTLPAGAVQVVVGAEWREEEILSGDFIGHPVDRRASAVFAEVGLPLIDGAMQIPGVHGLSLQFAGRQDHYSDFGDTFNPQFGLMWTPVESLLLRISHGTSFRPPELLRLYSSRDTFPYVIVDPRRNGEVTEATAILAGNPDLDPVEGESSTVGFVFTPQGQPGLRLTGSYWRIKLKKRVEVFLPELVLANEARFPGRVVRDDPSPADAALGLPGRVLSVDMSDINFGLLDTRGIDFGVSHVFDTAAGQWSASLSATWVKKYETVDVPDTAPLDRVGVADVEGTIPEWSAVATLGWSRRGLSVSTSARYTDSYDDATYLGRLDRRVASQTLFDAQVTWDSDAYDMAGSRWLRGLKLTLGVSNLFDEEPRFSEIGSSFGFDSSQGDIRQRFGYINLSKKL</sequence>
<evidence type="ECO:0000313" key="12">
    <source>
        <dbReference type="EMBL" id="AMN47868.1"/>
    </source>
</evidence>
<evidence type="ECO:0000256" key="6">
    <source>
        <dbReference type="ARBA" id="ARBA00023136"/>
    </source>
</evidence>
<keyword evidence="2 8" id="KW-0813">Transport</keyword>
<dbReference type="PANTHER" id="PTHR47234">
    <property type="match status" value="1"/>
</dbReference>
<evidence type="ECO:0000256" key="8">
    <source>
        <dbReference type="PROSITE-ProRule" id="PRU01360"/>
    </source>
</evidence>
<dbReference type="KEGG" id="sdf:ACG33_12315"/>
<dbReference type="SUPFAM" id="SSF56935">
    <property type="entry name" value="Porins"/>
    <property type="match status" value="1"/>
</dbReference>
<evidence type="ECO:0000313" key="13">
    <source>
        <dbReference type="Proteomes" id="UP000070250"/>
    </source>
</evidence>
<dbReference type="InterPro" id="IPR037066">
    <property type="entry name" value="Plug_dom_sf"/>
</dbReference>
<protein>
    <recommendedName>
        <fullName evidence="14">TonB-dependent receptor</fullName>
    </recommendedName>
</protein>
<keyword evidence="7 8" id="KW-0998">Cell outer membrane</keyword>
<dbReference type="Gene3D" id="2.170.130.10">
    <property type="entry name" value="TonB-dependent receptor, plug domain"/>
    <property type="match status" value="1"/>
</dbReference>
<dbReference type="Proteomes" id="UP000070250">
    <property type="component" value="Chromosome"/>
</dbReference>
<evidence type="ECO:0000256" key="4">
    <source>
        <dbReference type="ARBA" id="ARBA00022692"/>
    </source>
</evidence>
<dbReference type="InterPro" id="IPR039426">
    <property type="entry name" value="TonB-dep_rcpt-like"/>
</dbReference>
<dbReference type="InterPro" id="IPR036942">
    <property type="entry name" value="Beta-barrel_TonB_sf"/>
</dbReference>
<organism evidence="12 13">
    <name type="scientific">Steroidobacter denitrificans</name>
    <dbReference type="NCBI Taxonomy" id="465721"/>
    <lineage>
        <taxon>Bacteria</taxon>
        <taxon>Pseudomonadati</taxon>
        <taxon>Pseudomonadota</taxon>
        <taxon>Gammaproteobacteria</taxon>
        <taxon>Steroidobacterales</taxon>
        <taxon>Steroidobacteraceae</taxon>
        <taxon>Steroidobacter</taxon>
    </lineage>
</organism>
<keyword evidence="3 8" id="KW-1134">Transmembrane beta strand</keyword>
<dbReference type="STRING" id="465721.ACG33_12315"/>
<comment type="subcellular location">
    <subcellularLocation>
        <location evidence="1 8">Cell outer membrane</location>
        <topology evidence="1 8">Multi-pass membrane protein</topology>
    </subcellularLocation>
</comment>
<gene>
    <name evidence="12" type="ORF">ACG33_12315</name>
</gene>
<keyword evidence="6 8" id="KW-0472">Membrane</keyword>
<evidence type="ECO:0000256" key="5">
    <source>
        <dbReference type="ARBA" id="ARBA00023077"/>
    </source>
</evidence>
<evidence type="ECO:0000259" key="10">
    <source>
        <dbReference type="Pfam" id="PF00593"/>
    </source>
</evidence>
<dbReference type="PANTHER" id="PTHR47234:SF2">
    <property type="entry name" value="TONB-DEPENDENT RECEPTOR"/>
    <property type="match status" value="1"/>
</dbReference>
<evidence type="ECO:0000256" key="7">
    <source>
        <dbReference type="ARBA" id="ARBA00023237"/>
    </source>
</evidence>
<dbReference type="PATRIC" id="fig|465721.4.peg.2632"/>
<evidence type="ECO:0000256" key="3">
    <source>
        <dbReference type="ARBA" id="ARBA00022452"/>
    </source>
</evidence>
<dbReference type="CDD" id="cd01347">
    <property type="entry name" value="ligand_gated_channel"/>
    <property type="match status" value="1"/>
</dbReference>
<proteinExistence type="inferred from homology"/>
<evidence type="ECO:0008006" key="14">
    <source>
        <dbReference type="Google" id="ProtNLM"/>
    </source>
</evidence>
<keyword evidence="5 9" id="KW-0798">TonB box</keyword>
<dbReference type="InterPro" id="IPR000531">
    <property type="entry name" value="Beta-barrel_TonB"/>
</dbReference>
<dbReference type="Gene3D" id="2.40.170.20">
    <property type="entry name" value="TonB-dependent receptor, beta-barrel domain"/>
    <property type="match status" value="1"/>
</dbReference>
<feature type="domain" description="TonB-dependent receptor plug" evidence="11">
    <location>
        <begin position="52"/>
        <end position="162"/>
    </location>
</feature>
<keyword evidence="13" id="KW-1185">Reference proteome</keyword>
<keyword evidence="4 8" id="KW-0812">Transmembrane</keyword>
<reference evidence="12 13" key="1">
    <citation type="submission" date="2015-06" db="EMBL/GenBank/DDBJ databases">
        <title>A Comprehensive Approach to Explore the Metabolic and Phylogenetic Diversity of Bacterial Steroid Degradation in the Environment: Testosterone as an Example.</title>
        <authorList>
            <person name="Yang F.-C."/>
            <person name="Chen Y.-L."/>
            <person name="Yu C.-P."/>
            <person name="Tang S.-L."/>
            <person name="Wang P.-H."/>
            <person name="Ismail W."/>
            <person name="Wang C.-H."/>
            <person name="Yang C.-Y."/>
            <person name="Chiang Y.-R."/>
        </authorList>
    </citation>
    <scope>NUCLEOTIDE SEQUENCE [LARGE SCALE GENOMIC DNA]</scope>
    <source>
        <strain evidence="12 13">DSM 18526</strain>
    </source>
</reference>
<evidence type="ECO:0000256" key="1">
    <source>
        <dbReference type="ARBA" id="ARBA00004571"/>
    </source>
</evidence>
<accession>A0A127FDW4</accession>
<dbReference type="Pfam" id="PF00593">
    <property type="entry name" value="TonB_dep_Rec_b-barrel"/>
    <property type="match status" value="1"/>
</dbReference>
<evidence type="ECO:0000259" key="11">
    <source>
        <dbReference type="Pfam" id="PF07715"/>
    </source>
</evidence>
<comment type="similarity">
    <text evidence="8 9">Belongs to the TonB-dependent receptor family.</text>
</comment>
<dbReference type="EMBL" id="CP011971">
    <property type="protein sequence ID" value="AMN47868.1"/>
    <property type="molecule type" value="Genomic_DNA"/>
</dbReference>
<dbReference type="PROSITE" id="PS52016">
    <property type="entry name" value="TONB_DEPENDENT_REC_3"/>
    <property type="match status" value="1"/>
</dbReference>
<name>A0A127FDW4_STEDE</name>
<evidence type="ECO:0000256" key="9">
    <source>
        <dbReference type="RuleBase" id="RU003357"/>
    </source>
</evidence>
<dbReference type="Pfam" id="PF07715">
    <property type="entry name" value="Plug"/>
    <property type="match status" value="1"/>
</dbReference>
<dbReference type="AlphaFoldDB" id="A0A127FDW4"/>
<feature type="domain" description="TonB-dependent receptor-like beta-barrel" evidence="10">
    <location>
        <begin position="480"/>
        <end position="835"/>
    </location>
</feature>
<evidence type="ECO:0000256" key="2">
    <source>
        <dbReference type="ARBA" id="ARBA00022448"/>
    </source>
</evidence>
<dbReference type="InterPro" id="IPR012910">
    <property type="entry name" value="Plug_dom"/>
</dbReference>